<dbReference type="GO" id="GO:0003697">
    <property type="term" value="F:single-stranded DNA binding"/>
    <property type="evidence" value="ECO:0007669"/>
    <property type="project" value="InterPro"/>
</dbReference>
<dbReference type="Gene3D" id="2.40.50.140">
    <property type="entry name" value="Nucleic acid-binding proteins"/>
    <property type="match status" value="1"/>
</dbReference>
<organism evidence="2">
    <name type="scientific">viral metagenome</name>
    <dbReference type="NCBI Taxonomy" id="1070528"/>
    <lineage>
        <taxon>unclassified sequences</taxon>
        <taxon>metagenomes</taxon>
        <taxon>organismal metagenomes</taxon>
    </lineage>
</organism>
<name>A0A6M3IGG9_9ZZZZ</name>
<accession>A0A6M3IGG9</accession>
<dbReference type="PANTHER" id="PTHR10302:SF27">
    <property type="entry name" value="SINGLE-STRANDED DNA-BINDING PROTEIN"/>
    <property type="match status" value="1"/>
</dbReference>
<dbReference type="PROSITE" id="PS50935">
    <property type="entry name" value="SSB"/>
    <property type="match status" value="1"/>
</dbReference>
<proteinExistence type="inferred from homology"/>
<dbReference type="AlphaFoldDB" id="A0A6M3IGG9"/>
<dbReference type="InterPro" id="IPR000424">
    <property type="entry name" value="Primosome_PriB/ssb"/>
</dbReference>
<dbReference type="SUPFAM" id="SSF50249">
    <property type="entry name" value="Nucleic acid-binding proteins"/>
    <property type="match status" value="1"/>
</dbReference>
<dbReference type="InterPro" id="IPR011344">
    <property type="entry name" value="ssDNA-bd"/>
</dbReference>
<dbReference type="Pfam" id="PF00436">
    <property type="entry name" value="SSB"/>
    <property type="match status" value="1"/>
</dbReference>
<dbReference type="PANTHER" id="PTHR10302">
    <property type="entry name" value="SINGLE-STRANDED DNA-BINDING PROTEIN"/>
    <property type="match status" value="1"/>
</dbReference>
<dbReference type="InterPro" id="IPR012340">
    <property type="entry name" value="NA-bd_OB-fold"/>
</dbReference>
<dbReference type="GO" id="GO:0006260">
    <property type="term" value="P:DNA replication"/>
    <property type="evidence" value="ECO:0007669"/>
    <property type="project" value="InterPro"/>
</dbReference>
<keyword evidence="1 2" id="KW-0238">DNA-binding</keyword>
<protein>
    <submittedName>
        <fullName evidence="2">Putative single-stranded DNA-binding protein</fullName>
    </submittedName>
</protein>
<dbReference type="EMBL" id="MT141207">
    <property type="protein sequence ID" value="QJA56237.1"/>
    <property type="molecule type" value="Genomic_DNA"/>
</dbReference>
<dbReference type="PIRSF" id="PIRSF002070">
    <property type="entry name" value="SSB"/>
    <property type="match status" value="1"/>
</dbReference>
<gene>
    <name evidence="2" type="ORF">MM415B01896_0012</name>
</gene>
<dbReference type="GO" id="GO:0009295">
    <property type="term" value="C:nucleoid"/>
    <property type="evidence" value="ECO:0007669"/>
    <property type="project" value="TreeGrafter"/>
</dbReference>
<evidence type="ECO:0000313" key="2">
    <source>
        <dbReference type="EMBL" id="QJA56237.1"/>
    </source>
</evidence>
<dbReference type="CDD" id="cd04496">
    <property type="entry name" value="SSB_OBF"/>
    <property type="match status" value="1"/>
</dbReference>
<sequence>MRSLNSVELIGNLTRDPELTKTNNNTSVCNFNVATDRSWTTAEGEKKEETEFTRVIAWQKLAEICGAMLWKGSKVYISGRLLTRKFTGQDGVEKTSTEVVCNDMICLSPKKEVVEEKVKEKVEEKVDKV</sequence>
<reference evidence="2" key="1">
    <citation type="submission" date="2020-03" db="EMBL/GenBank/DDBJ databases">
        <title>The deep terrestrial virosphere.</title>
        <authorList>
            <person name="Holmfeldt K."/>
            <person name="Nilsson E."/>
            <person name="Simone D."/>
            <person name="Lopez-Fernandez M."/>
            <person name="Wu X."/>
            <person name="de Brujin I."/>
            <person name="Lundin D."/>
            <person name="Andersson A."/>
            <person name="Bertilsson S."/>
            <person name="Dopson M."/>
        </authorList>
    </citation>
    <scope>NUCLEOTIDE SEQUENCE</scope>
    <source>
        <strain evidence="2">MM415B01896</strain>
    </source>
</reference>
<evidence type="ECO:0000256" key="1">
    <source>
        <dbReference type="ARBA" id="ARBA00023125"/>
    </source>
</evidence>
<dbReference type="NCBIfam" id="TIGR00621">
    <property type="entry name" value="ssb"/>
    <property type="match status" value="1"/>
</dbReference>
<dbReference type="HAMAP" id="MF_00984">
    <property type="entry name" value="SSB"/>
    <property type="match status" value="1"/>
</dbReference>